<dbReference type="GO" id="GO:0005743">
    <property type="term" value="C:mitochondrial inner membrane"/>
    <property type="evidence" value="ECO:0000318"/>
    <property type="project" value="GO_Central"/>
</dbReference>
<dbReference type="GO" id="GO:0044205">
    <property type="term" value="P:'de novo' UMP biosynthetic process"/>
    <property type="evidence" value="ECO:0007669"/>
    <property type="project" value="UniProtKB-UniPathway"/>
</dbReference>
<dbReference type="InParanoid" id="F6UA87"/>
<dbReference type="PROSITE" id="PS00911">
    <property type="entry name" value="DHODEHASE_1"/>
    <property type="match status" value="1"/>
</dbReference>
<reference evidence="20" key="2">
    <citation type="journal article" date="2008" name="Genome Biol.">
        <title>Improved genome assembly and evidence-based global gene model set for the chordate Ciona intestinalis: new insight into intron and operon populations.</title>
        <authorList>
            <person name="Satou Y."/>
            <person name="Mineta K."/>
            <person name="Ogasawara M."/>
            <person name="Sasakura Y."/>
            <person name="Shoguchi E."/>
            <person name="Ueno K."/>
            <person name="Yamada L."/>
            <person name="Matsumoto J."/>
            <person name="Wasserscheid J."/>
            <person name="Dewar K."/>
            <person name="Wiley G.B."/>
            <person name="Macmil S.L."/>
            <person name="Roe B.A."/>
            <person name="Zeller R.W."/>
            <person name="Hastings K.E."/>
            <person name="Lemaire P."/>
            <person name="Lindquist E."/>
            <person name="Endo T."/>
            <person name="Hotta K."/>
            <person name="Inaba K."/>
        </authorList>
    </citation>
    <scope>NUCLEOTIDE SEQUENCE [LARGE SCALE GENOMIC DNA]</scope>
    <source>
        <strain evidence="20">wild type</strain>
    </source>
</reference>
<comment type="catalytic activity">
    <reaction evidence="16 17">
        <text>(S)-dihydroorotate + a quinone = orotate + a quinol</text>
        <dbReference type="Rhea" id="RHEA:30187"/>
        <dbReference type="ChEBI" id="CHEBI:24646"/>
        <dbReference type="ChEBI" id="CHEBI:30839"/>
        <dbReference type="ChEBI" id="CHEBI:30864"/>
        <dbReference type="ChEBI" id="CHEBI:132124"/>
        <dbReference type="EC" id="1.3.5.2"/>
    </reaction>
</comment>
<keyword evidence="6 17" id="KW-0285">Flavoprotein</keyword>
<keyword evidence="8" id="KW-0812">Transmembrane</keyword>
<dbReference type="InterPro" id="IPR005720">
    <property type="entry name" value="Dihydroorotate_DH_cat"/>
</dbReference>
<keyword evidence="14" id="KW-0472">Membrane</keyword>
<evidence type="ECO:0000256" key="8">
    <source>
        <dbReference type="ARBA" id="ARBA00022692"/>
    </source>
</evidence>
<dbReference type="Pfam" id="PF01180">
    <property type="entry name" value="DHO_dh"/>
    <property type="match status" value="1"/>
</dbReference>
<evidence type="ECO:0000259" key="19">
    <source>
        <dbReference type="Pfam" id="PF01180"/>
    </source>
</evidence>
<keyword evidence="21" id="KW-1185">Reference proteome</keyword>
<evidence type="ECO:0000256" key="14">
    <source>
        <dbReference type="ARBA" id="ARBA00023136"/>
    </source>
</evidence>
<name>F6UA87_CIOIN</name>
<dbReference type="GO" id="GO:0106430">
    <property type="term" value="F:dihydroorotate dehydrogenase (quinone) activity"/>
    <property type="evidence" value="ECO:0007669"/>
    <property type="project" value="UniProtKB-EC"/>
</dbReference>
<evidence type="ECO:0000256" key="1">
    <source>
        <dbReference type="ARBA" id="ARBA00004434"/>
    </source>
</evidence>
<dbReference type="InterPro" id="IPR001295">
    <property type="entry name" value="Dihydroorotate_DH_CS"/>
</dbReference>
<feature type="chain" id="PRO_5003343046" description="Dihydroorotate dehydrogenase (quinone), mitochondrial" evidence="18">
    <location>
        <begin position="21"/>
        <end position="392"/>
    </location>
</feature>
<protein>
    <recommendedName>
        <fullName evidence="5 17">Dihydroorotate dehydrogenase (quinone), mitochondrial</fullName>
        <shortName evidence="17">DHOdehase</shortName>
        <ecNumber evidence="4 17">1.3.5.2</ecNumber>
    </recommendedName>
</protein>
<comment type="similarity">
    <text evidence="3 17">Belongs to the dihydroorotate dehydrogenase family. Type 2 subfamily.</text>
</comment>
<dbReference type="CDD" id="cd04738">
    <property type="entry name" value="DHOD_2_like"/>
    <property type="match status" value="1"/>
</dbReference>
<dbReference type="Proteomes" id="UP000008144">
    <property type="component" value="Chromosome 3"/>
</dbReference>
<dbReference type="PANTHER" id="PTHR48109">
    <property type="entry name" value="DIHYDROOROTATE DEHYDROGENASE (QUINONE), MITOCHONDRIAL-RELATED"/>
    <property type="match status" value="1"/>
</dbReference>
<evidence type="ECO:0000256" key="17">
    <source>
        <dbReference type="RuleBase" id="RU361255"/>
    </source>
</evidence>
<keyword evidence="9 17" id="KW-0999">Mitochondrion inner membrane</keyword>
<dbReference type="PANTHER" id="PTHR48109:SF4">
    <property type="entry name" value="DIHYDROOROTATE DEHYDROGENASE (QUINONE), MITOCHONDRIAL"/>
    <property type="match status" value="1"/>
</dbReference>
<evidence type="ECO:0000313" key="21">
    <source>
        <dbReference type="Proteomes" id="UP000008144"/>
    </source>
</evidence>
<evidence type="ECO:0000256" key="15">
    <source>
        <dbReference type="ARBA" id="ARBA00033714"/>
    </source>
</evidence>
<comment type="function">
    <text evidence="15">Catalyzes the conversion of dihydroorotate to orotate with quinone as electron acceptor. Required for UMP biosynthesis via de novo pathway.</text>
</comment>
<evidence type="ECO:0000256" key="16">
    <source>
        <dbReference type="ARBA" id="ARBA00048639"/>
    </source>
</evidence>
<evidence type="ECO:0000256" key="3">
    <source>
        <dbReference type="ARBA" id="ARBA00005359"/>
    </source>
</evidence>
<evidence type="ECO:0000256" key="11">
    <source>
        <dbReference type="ARBA" id="ARBA00022989"/>
    </source>
</evidence>
<comment type="subcellular location">
    <subcellularLocation>
        <location evidence="1 17">Mitochondrion inner membrane</location>
        <topology evidence="1 17">Single-pass membrane protein</topology>
    </subcellularLocation>
</comment>
<dbReference type="GO" id="GO:0004152">
    <property type="term" value="F:dihydroorotate dehydrogenase activity"/>
    <property type="evidence" value="ECO:0000318"/>
    <property type="project" value="GO_Central"/>
</dbReference>
<reference evidence="20" key="3">
    <citation type="submission" date="2025-08" db="UniProtKB">
        <authorList>
            <consortium name="Ensembl"/>
        </authorList>
    </citation>
    <scope>IDENTIFICATION</scope>
</reference>
<dbReference type="GO" id="GO:0006207">
    <property type="term" value="P:'de novo' pyrimidine nucleobase biosynthetic process"/>
    <property type="evidence" value="ECO:0000318"/>
    <property type="project" value="GO_Central"/>
</dbReference>
<dbReference type="NCBIfam" id="NF003652">
    <property type="entry name" value="PRK05286.2-5"/>
    <property type="match status" value="1"/>
</dbReference>
<evidence type="ECO:0000256" key="13">
    <source>
        <dbReference type="ARBA" id="ARBA00023128"/>
    </source>
</evidence>
<dbReference type="EMBL" id="EAAA01001740">
    <property type="status" value="NOT_ANNOTATED_CDS"/>
    <property type="molecule type" value="Genomic_DNA"/>
</dbReference>
<dbReference type="Gene3D" id="3.20.20.70">
    <property type="entry name" value="Aldolase class I"/>
    <property type="match status" value="1"/>
</dbReference>
<evidence type="ECO:0000256" key="12">
    <source>
        <dbReference type="ARBA" id="ARBA00023002"/>
    </source>
</evidence>
<dbReference type="NCBIfam" id="TIGR01036">
    <property type="entry name" value="pyrD_sub2"/>
    <property type="match status" value="1"/>
</dbReference>
<proteinExistence type="inferred from homology"/>
<comment type="cofactor">
    <cofactor evidence="17">
        <name>FMN</name>
        <dbReference type="ChEBI" id="CHEBI:58210"/>
    </cofactor>
    <text evidence="17">Binds 1 FMN per subunit.</text>
</comment>
<keyword evidence="11" id="KW-1133">Transmembrane helix</keyword>
<dbReference type="NCBIfam" id="NF003645">
    <property type="entry name" value="PRK05286.1-2"/>
    <property type="match status" value="1"/>
</dbReference>
<evidence type="ECO:0000256" key="4">
    <source>
        <dbReference type="ARBA" id="ARBA00012791"/>
    </source>
</evidence>
<dbReference type="AlphaFoldDB" id="F6UA87"/>
<sequence length="392" mass="42425">MSKLRETAALFLGAIPVFLGYETWKGDEKFYSNILMPAIHNCFSPETAHNLAIKLLSLGLVPKGKNEQYDKLSCKVFGQTFSNPLGIAAGFDKHAEAIDGLNKLGFGFVEVGSITPLPQEGNAKPRVFRLPEDKVVINRYGFNSCGHDAAAARLDKLTKECNINRCKTLFNTVSGIGTIVLGVNLGKNKESTDFTKDYTDGVTKLGKYADYIVINVSSPNTPGLRSLQGRQNLQDLCTNVVTVKEGLPNKPSILVKIAPDLTEDDKQDIAYALLQSKVDGLIVSNTTVARPSTLVNSHKSERGGLSGKPLCEIIINSLSFLFPGKLPIIGVGGIWNGKDAYDKIKAGASLIQIYTSLIYEGPPLVGKIKRELNQLLEKDGFTNVAEAVGADH</sequence>
<dbReference type="OMA" id="ERIKMGA"/>
<dbReference type="InterPro" id="IPR050074">
    <property type="entry name" value="DHO_dehydrogenase"/>
</dbReference>
<dbReference type="UniPathway" id="UPA00070">
    <property type="reaction ID" value="UER00946"/>
</dbReference>
<dbReference type="PROSITE" id="PS00912">
    <property type="entry name" value="DHODEHASE_2"/>
    <property type="match status" value="1"/>
</dbReference>
<dbReference type="GeneTree" id="ENSGT00500000044924"/>
<dbReference type="FunFam" id="3.20.20.70:FF:000066">
    <property type="entry name" value="Dihydroorotate dehydrogenase (quinone), mitochondrial"/>
    <property type="match status" value="1"/>
</dbReference>
<dbReference type="FunCoup" id="F6UA87">
    <property type="interactions" value="67"/>
</dbReference>
<accession>F6UA87</accession>
<comment type="pathway">
    <text evidence="2 17">Pyrimidine metabolism; UMP biosynthesis via de novo pathway; orotate from (S)-dihydroorotate (quinone route): step 1/1.</text>
</comment>
<dbReference type="GO" id="GO:0009220">
    <property type="term" value="P:pyrimidine ribonucleotide biosynthetic process"/>
    <property type="evidence" value="ECO:0000318"/>
    <property type="project" value="GO_Central"/>
</dbReference>
<keyword evidence="13 17" id="KW-0496">Mitochondrion</keyword>
<feature type="domain" description="Dihydroorotate dehydrogenase catalytic" evidence="19">
    <location>
        <begin position="72"/>
        <end position="376"/>
    </location>
</feature>
<evidence type="ECO:0000256" key="6">
    <source>
        <dbReference type="ARBA" id="ARBA00022630"/>
    </source>
</evidence>
<evidence type="ECO:0000256" key="2">
    <source>
        <dbReference type="ARBA" id="ARBA00005161"/>
    </source>
</evidence>
<reference evidence="20" key="4">
    <citation type="submission" date="2025-09" db="UniProtKB">
        <authorList>
            <consortium name="Ensembl"/>
        </authorList>
    </citation>
    <scope>IDENTIFICATION</scope>
</reference>
<evidence type="ECO:0000256" key="5">
    <source>
        <dbReference type="ARBA" id="ARBA00017599"/>
    </source>
</evidence>
<reference evidence="21" key="1">
    <citation type="journal article" date="2002" name="Science">
        <title>The draft genome of Ciona intestinalis: insights into chordate and vertebrate origins.</title>
        <authorList>
            <person name="Dehal P."/>
            <person name="Satou Y."/>
            <person name="Campbell R.K."/>
            <person name="Chapman J."/>
            <person name="Degnan B."/>
            <person name="De Tomaso A."/>
            <person name="Davidson B."/>
            <person name="Di Gregorio A."/>
            <person name="Gelpke M."/>
            <person name="Goodstein D.M."/>
            <person name="Harafuji N."/>
            <person name="Hastings K.E."/>
            <person name="Ho I."/>
            <person name="Hotta K."/>
            <person name="Huang W."/>
            <person name="Kawashima T."/>
            <person name="Lemaire P."/>
            <person name="Martinez D."/>
            <person name="Meinertzhagen I.A."/>
            <person name="Necula S."/>
            <person name="Nonaka M."/>
            <person name="Putnam N."/>
            <person name="Rash S."/>
            <person name="Saiga H."/>
            <person name="Satake M."/>
            <person name="Terry A."/>
            <person name="Yamada L."/>
            <person name="Wang H.G."/>
            <person name="Awazu S."/>
            <person name="Azumi K."/>
            <person name="Boore J."/>
            <person name="Branno M."/>
            <person name="Chin-Bow S."/>
            <person name="DeSantis R."/>
            <person name="Doyle S."/>
            <person name="Francino P."/>
            <person name="Keys D.N."/>
            <person name="Haga S."/>
            <person name="Hayashi H."/>
            <person name="Hino K."/>
            <person name="Imai K.S."/>
            <person name="Inaba K."/>
            <person name="Kano S."/>
            <person name="Kobayashi K."/>
            <person name="Kobayashi M."/>
            <person name="Lee B.I."/>
            <person name="Makabe K.W."/>
            <person name="Manohar C."/>
            <person name="Matassi G."/>
            <person name="Medina M."/>
            <person name="Mochizuki Y."/>
            <person name="Mount S."/>
            <person name="Morishita T."/>
            <person name="Miura S."/>
            <person name="Nakayama A."/>
            <person name="Nishizaka S."/>
            <person name="Nomoto H."/>
            <person name="Ohta F."/>
            <person name="Oishi K."/>
            <person name="Rigoutsos I."/>
            <person name="Sano M."/>
            <person name="Sasaki A."/>
            <person name="Sasakura Y."/>
            <person name="Shoguchi E."/>
            <person name="Shin-i T."/>
            <person name="Spagnuolo A."/>
            <person name="Stainier D."/>
            <person name="Suzuki M.M."/>
            <person name="Tassy O."/>
            <person name="Takatori N."/>
            <person name="Tokuoka M."/>
            <person name="Yagi K."/>
            <person name="Yoshizaki F."/>
            <person name="Wada S."/>
            <person name="Zhang C."/>
            <person name="Hyatt P.D."/>
            <person name="Larimer F."/>
            <person name="Detter C."/>
            <person name="Doggett N."/>
            <person name="Glavina T."/>
            <person name="Hawkins T."/>
            <person name="Richardson P."/>
            <person name="Lucas S."/>
            <person name="Kohara Y."/>
            <person name="Levine M."/>
            <person name="Satoh N."/>
            <person name="Rokhsar D.S."/>
        </authorList>
    </citation>
    <scope>NUCLEOTIDE SEQUENCE [LARGE SCALE GENOMIC DNA]</scope>
</reference>
<dbReference type="InterPro" id="IPR013785">
    <property type="entry name" value="Aldolase_TIM"/>
</dbReference>
<dbReference type="InterPro" id="IPR005719">
    <property type="entry name" value="Dihydroorotate_DH_2"/>
</dbReference>
<evidence type="ECO:0000256" key="7">
    <source>
        <dbReference type="ARBA" id="ARBA00022643"/>
    </source>
</evidence>
<dbReference type="SUPFAM" id="SSF51395">
    <property type="entry name" value="FMN-linked oxidoreductases"/>
    <property type="match status" value="1"/>
</dbReference>
<dbReference type="Ensembl" id="ENSCINT00000019113.3">
    <property type="protein sequence ID" value="ENSCINP00000019113.3"/>
    <property type="gene ID" value="ENSCING00000009392.3"/>
</dbReference>
<dbReference type="HOGENOM" id="CLU_013640_0_0_1"/>
<evidence type="ECO:0000256" key="9">
    <source>
        <dbReference type="ARBA" id="ARBA00022792"/>
    </source>
</evidence>
<evidence type="ECO:0000256" key="18">
    <source>
        <dbReference type="SAM" id="SignalP"/>
    </source>
</evidence>
<keyword evidence="12 17" id="KW-0560">Oxidoreductase</keyword>
<feature type="signal peptide" evidence="18">
    <location>
        <begin position="1"/>
        <end position="20"/>
    </location>
</feature>
<evidence type="ECO:0000256" key="10">
    <source>
        <dbReference type="ARBA" id="ARBA00022946"/>
    </source>
</evidence>
<dbReference type="STRING" id="7719.ENSCINP00000019113"/>
<dbReference type="EC" id="1.3.5.2" evidence="4 17"/>
<organism evidence="20 21">
    <name type="scientific">Ciona intestinalis</name>
    <name type="common">Transparent sea squirt</name>
    <name type="synonym">Ascidia intestinalis</name>
    <dbReference type="NCBI Taxonomy" id="7719"/>
    <lineage>
        <taxon>Eukaryota</taxon>
        <taxon>Metazoa</taxon>
        <taxon>Chordata</taxon>
        <taxon>Tunicata</taxon>
        <taxon>Ascidiacea</taxon>
        <taxon>Phlebobranchia</taxon>
        <taxon>Cionidae</taxon>
        <taxon>Ciona</taxon>
    </lineage>
</organism>
<keyword evidence="10" id="KW-0809">Transit peptide</keyword>
<keyword evidence="7 17" id="KW-0288">FMN</keyword>
<evidence type="ECO:0000313" key="20">
    <source>
        <dbReference type="Ensembl" id="ENSCINP00000019113.3"/>
    </source>
</evidence>
<keyword evidence="18" id="KW-0732">Signal</keyword>